<dbReference type="AlphaFoldDB" id="A0A830GU27"/>
<reference evidence="1" key="2">
    <citation type="submission" date="2020-09" db="EMBL/GenBank/DDBJ databases">
        <authorList>
            <person name="Sun Q."/>
            <person name="Ohkuma M."/>
        </authorList>
    </citation>
    <scope>NUCLEOTIDE SEQUENCE</scope>
    <source>
        <strain evidence="1">JCM 10088</strain>
    </source>
</reference>
<dbReference type="OrthoDB" id="44067at2157"/>
<sequence length="328" mass="36271">MGFRVKGVRGGEGDAVELRRVNVLTGCNGTFKTSILEALTASMLVLTSPDRVQPLSIIAATLRMDEFWLYKLLGDGFKLEIDGMEVRTAGIEELGRIKSQSPLPPSPFTRIAMVEKGGEAKGFLRVDATPAGMPLQQVPYFATVSRVDDANYDFIALSTPNPLTQQFTDSLMKLVDYARAIRLFNAAFEGLEASFMGLKPDEFGRHDVVFVTRDGERPIQYLGSGYLSLALMALAASNGIVIYDNVELHMHPWLMEKAAKLIGGTGDVQWIITTQSGEMLSSILEAADLDDVLVIESSRNRLLRTYDGEEARRRIEELNEDLRGNCVW</sequence>
<evidence type="ECO:0008006" key="3">
    <source>
        <dbReference type="Google" id="ProtNLM"/>
    </source>
</evidence>
<reference evidence="1" key="1">
    <citation type="journal article" date="2014" name="Int. J. Syst. Evol. Microbiol.">
        <title>Complete genome sequence of Corynebacterium casei LMG S-19264T (=DSM 44701T), isolated from a smear-ripened cheese.</title>
        <authorList>
            <consortium name="US DOE Joint Genome Institute (JGI-PGF)"/>
            <person name="Walter F."/>
            <person name="Albersmeier A."/>
            <person name="Kalinowski J."/>
            <person name="Ruckert C."/>
        </authorList>
    </citation>
    <scope>NUCLEOTIDE SEQUENCE</scope>
    <source>
        <strain evidence="1">JCM 10088</strain>
    </source>
</reference>
<name>A0A830GU27_9CREN</name>
<dbReference type="InterPro" id="IPR027417">
    <property type="entry name" value="P-loop_NTPase"/>
</dbReference>
<evidence type="ECO:0000313" key="2">
    <source>
        <dbReference type="Proteomes" id="UP000610960"/>
    </source>
</evidence>
<proteinExistence type="predicted"/>
<protein>
    <recommendedName>
        <fullName evidence="3">ATPase AAA-type core domain-containing protein</fullName>
    </recommendedName>
</protein>
<dbReference type="PANTHER" id="PTHR43581">
    <property type="entry name" value="ATP/GTP PHOSPHATASE"/>
    <property type="match status" value="1"/>
</dbReference>
<gene>
    <name evidence="1" type="ORF">GCM10007981_03490</name>
</gene>
<keyword evidence="2" id="KW-1185">Reference proteome</keyword>
<accession>A0A830GU27</accession>
<organism evidence="1 2">
    <name type="scientific">Thermocladium modestius</name>
    <dbReference type="NCBI Taxonomy" id="62609"/>
    <lineage>
        <taxon>Archaea</taxon>
        <taxon>Thermoproteota</taxon>
        <taxon>Thermoprotei</taxon>
        <taxon>Thermoproteales</taxon>
        <taxon>Thermoproteaceae</taxon>
        <taxon>Thermocladium</taxon>
    </lineage>
</organism>
<evidence type="ECO:0000313" key="1">
    <source>
        <dbReference type="EMBL" id="GGP19511.1"/>
    </source>
</evidence>
<dbReference type="EMBL" id="BMNL01000001">
    <property type="protein sequence ID" value="GGP19511.1"/>
    <property type="molecule type" value="Genomic_DNA"/>
</dbReference>
<dbReference type="InterPro" id="IPR051396">
    <property type="entry name" value="Bact_Antivir_Def_Nuclease"/>
</dbReference>
<dbReference type="SUPFAM" id="SSF52540">
    <property type="entry name" value="P-loop containing nucleoside triphosphate hydrolases"/>
    <property type="match status" value="1"/>
</dbReference>
<comment type="caution">
    <text evidence="1">The sequence shown here is derived from an EMBL/GenBank/DDBJ whole genome shotgun (WGS) entry which is preliminary data.</text>
</comment>
<dbReference type="PANTHER" id="PTHR43581:SF4">
    <property type="entry name" value="ATP_GTP PHOSPHATASE"/>
    <property type="match status" value="1"/>
</dbReference>
<dbReference type="Proteomes" id="UP000610960">
    <property type="component" value="Unassembled WGS sequence"/>
</dbReference>